<name>A0ABU6J881_9BURK</name>
<evidence type="ECO:0000313" key="3">
    <source>
        <dbReference type="EMBL" id="MEC4719730.1"/>
    </source>
</evidence>
<feature type="transmembrane region" description="Helical" evidence="1">
    <location>
        <begin position="150"/>
        <end position="168"/>
    </location>
</feature>
<organism evidence="3 4">
    <name type="scientific">Noviherbaspirillum album</name>
    <dbReference type="NCBI Taxonomy" id="3080276"/>
    <lineage>
        <taxon>Bacteria</taxon>
        <taxon>Pseudomonadati</taxon>
        <taxon>Pseudomonadota</taxon>
        <taxon>Betaproteobacteria</taxon>
        <taxon>Burkholderiales</taxon>
        <taxon>Oxalobacteraceae</taxon>
        <taxon>Noviherbaspirillum</taxon>
    </lineage>
</organism>
<dbReference type="Pfam" id="PF00487">
    <property type="entry name" value="FA_desaturase"/>
    <property type="match status" value="2"/>
</dbReference>
<comment type="caution">
    <text evidence="3">The sequence shown here is derived from an EMBL/GenBank/DDBJ whole genome shotgun (WGS) entry which is preliminary data.</text>
</comment>
<reference evidence="3 4" key="1">
    <citation type="submission" date="2023-10" db="EMBL/GenBank/DDBJ databases">
        <title>Noviherbaspirillum sp. CPCC 100848 genome assembly.</title>
        <authorList>
            <person name="Li X.Y."/>
            <person name="Fang X.M."/>
        </authorList>
    </citation>
    <scope>NUCLEOTIDE SEQUENCE [LARGE SCALE GENOMIC DNA]</scope>
    <source>
        <strain evidence="3 4">CPCC 100848</strain>
    </source>
</reference>
<evidence type="ECO:0000313" key="4">
    <source>
        <dbReference type="Proteomes" id="UP001352263"/>
    </source>
</evidence>
<keyword evidence="1" id="KW-0812">Transmembrane</keyword>
<feature type="domain" description="Fatty acid desaturase" evidence="2">
    <location>
        <begin position="135"/>
        <end position="228"/>
    </location>
</feature>
<keyword evidence="4" id="KW-1185">Reference proteome</keyword>
<gene>
    <name evidence="3" type="ORF">RY831_11270</name>
</gene>
<evidence type="ECO:0000256" key="1">
    <source>
        <dbReference type="SAM" id="Phobius"/>
    </source>
</evidence>
<dbReference type="RefSeq" id="WP_326506446.1">
    <property type="nucleotide sequence ID" value="NZ_JAWIIV010000008.1"/>
</dbReference>
<dbReference type="Proteomes" id="UP001352263">
    <property type="component" value="Unassembled WGS sequence"/>
</dbReference>
<sequence length="231" mass="26058">MALALLIMAAWTALHVAGVFFIDLADSGHWLPALLTVIALVWLSVGLYIVAHDAMHGSLWPGKRRAGDLAGTLALWLYAGFSYRRLLPKHQSHHRHPGSADDPDFAPEAANRPLAWYGRFMTTYLGRREVLGIAARAGVYLLLGAKLQNILLFFAVPGLLSSFQLFYFGTYLPHRHAPDGSAPPFIDHHRARSNEYHYLWSLLSCFHFGYHHEHHLQPGLPWWRLPGARSR</sequence>
<proteinExistence type="predicted"/>
<feature type="domain" description="Fatty acid desaturase" evidence="2">
    <location>
        <begin position="29"/>
        <end position="127"/>
    </location>
</feature>
<evidence type="ECO:0000259" key="2">
    <source>
        <dbReference type="Pfam" id="PF00487"/>
    </source>
</evidence>
<keyword evidence="1" id="KW-0472">Membrane</keyword>
<protein>
    <submittedName>
        <fullName evidence="3">Fatty acid desaturase</fullName>
        <ecNumber evidence="3">1.14.19.-</ecNumber>
    </submittedName>
</protein>
<dbReference type="EMBL" id="JAWIIV010000008">
    <property type="protein sequence ID" value="MEC4719730.1"/>
    <property type="molecule type" value="Genomic_DNA"/>
</dbReference>
<accession>A0ABU6J881</accession>
<feature type="transmembrane region" description="Helical" evidence="1">
    <location>
        <begin position="31"/>
        <end position="54"/>
    </location>
</feature>
<dbReference type="InterPro" id="IPR005804">
    <property type="entry name" value="FA_desaturase_dom"/>
</dbReference>
<keyword evidence="3" id="KW-0560">Oxidoreductase</keyword>
<dbReference type="GO" id="GO:0016491">
    <property type="term" value="F:oxidoreductase activity"/>
    <property type="evidence" value="ECO:0007669"/>
    <property type="project" value="UniProtKB-KW"/>
</dbReference>
<keyword evidence="1" id="KW-1133">Transmembrane helix</keyword>
<dbReference type="EC" id="1.14.19.-" evidence="3"/>